<feature type="transmembrane region" description="Helical" evidence="2">
    <location>
        <begin position="211"/>
        <end position="233"/>
    </location>
</feature>
<proteinExistence type="predicted"/>
<dbReference type="EMBL" id="MNUE01000025">
    <property type="protein sequence ID" value="OJD34182.1"/>
    <property type="molecule type" value="Genomic_DNA"/>
</dbReference>
<evidence type="ECO:0000256" key="1">
    <source>
        <dbReference type="SAM" id="MobiDB-lite"/>
    </source>
</evidence>
<keyword evidence="4" id="KW-1185">Reference proteome</keyword>
<dbReference type="AlphaFoldDB" id="A0A1J9QYP3"/>
<dbReference type="STRING" id="236234.A0A1J9QYP3"/>
<reference evidence="3 4" key="1">
    <citation type="submission" date="2016-10" db="EMBL/GenBank/DDBJ databases">
        <title>Proteomics and genomics reveal pathogen-plant mechanisms compatible with a hemibiotrophic lifestyle of Diplodia corticola.</title>
        <authorList>
            <person name="Fernandes I."/>
            <person name="De Jonge R."/>
            <person name="Van De Peer Y."/>
            <person name="Devreese B."/>
            <person name="Alves A."/>
            <person name="Esteves A.C."/>
        </authorList>
    </citation>
    <scope>NUCLEOTIDE SEQUENCE [LARGE SCALE GENOMIC DNA]</scope>
    <source>
        <strain evidence="3 4">CBS 112549</strain>
    </source>
</reference>
<evidence type="ECO:0000256" key="2">
    <source>
        <dbReference type="SAM" id="Phobius"/>
    </source>
</evidence>
<gene>
    <name evidence="3" type="ORF">BKCO1_2500083</name>
</gene>
<keyword evidence="2" id="KW-1133">Transmembrane helix</keyword>
<dbReference type="GeneID" id="31013596"/>
<name>A0A1J9QYP3_9PEZI</name>
<organism evidence="3 4">
    <name type="scientific">Diplodia corticola</name>
    <dbReference type="NCBI Taxonomy" id="236234"/>
    <lineage>
        <taxon>Eukaryota</taxon>
        <taxon>Fungi</taxon>
        <taxon>Dikarya</taxon>
        <taxon>Ascomycota</taxon>
        <taxon>Pezizomycotina</taxon>
        <taxon>Dothideomycetes</taxon>
        <taxon>Dothideomycetes incertae sedis</taxon>
        <taxon>Botryosphaeriales</taxon>
        <taxon>Botryosphaeriaceae</taxon>
        <taxon>Diplodia</taxon>
    </lineage>
</organism>
<comment type="caution">
    <text evidence="3">The sequence shown here is derived from an EMBL/GenBank/DDBJ whole genome shotgun (WGS) entry which is preliminary data.</text>
</comment>
<accession>A0A1J9QYP3</accession>
<protein>
    <submittedName>
        <fullName evidence="3">Uncharacterized protein</fullName>
    </submittedName>
</protein>
<dbReference type="OrthoDB" id="4158815at2759"/>
<evidence type="ECO:0000313" key="3">
    <source>
        <dbReference type="EMBL" id="OJD34182.1"/>
    </source>
</evidence>
<sequence length="306" mass="32696">MTSFNKSKWYQISSPNGVLSFVGTPTSTIDNKTSVQPYGPVFLRISNTSDHEQQWQVYNINTSHAVLRTRASGPDNYLSAAIAQNDEGDVVAGNTKPIMGNYSLLDDSMYWSVGAWSDRLFWFENAQNGSAWHLNATGAFFLMSMNITAPQDGQQFKFTPIGDIDDDRYSTYSAPGAVATATATATGSSPTSTTTSLSLPSSNGRSAGAKGAIGAAVGGVSLLGLGLALLLCLRRRRKRPAKDAAVEPYRTEPVQEPQVLELPAETAAGAVTKHQDQRYSELPPGSSPSELGNHEIAELDGGGSWK</sequence>
<dbReference type="Proteomes" id="UP000183809">
    <property type="component" value="Unassembled WGS sequence"/>
</dbReference>
<feature type="region of interest" description="Disordered" evidence="1">
    <location>
        <begin position="241"/>
        <end position="306"/>
    </location>
</feature>
<feature type="compositionally biased region" description="Low complexity" evidence="1">
    <location>
        <begin position="280"/>
        <end position="291"/>
    </location>
</feature>
<keyword evidence="2" id="KW-0472">Membrane</keyword>
<dbReference type="RefSeq" id="XP_020130442.1">
    <property type="nucleotide sequence ID" value="XM_020273336.1"/>
</dbReference>
<evidence type="ECO:0000313" key="4">
    <source>
        <dbReference type="Proteomes" id="UP000183809"/>
    </source>
</evidence>
<feature type="region of interest" description="Disordered" evidence="1">
    <location>
        <begin position="181"/>
        <end position="204"/>
    </location>
</feature>
<keyword evidence="2" id="KW-0812">Transmembrane</keyword>